<dbReference type="Pfam" id="PF02089">
    <property type="entry name" value="Palm_thioest"/>
    <property type="match status" value="1"/>
</dbReference>
<evidence type="ECO:0000313" key="2">
    <source>
        <dbReference type="EMBL" id="CAL5995974.1"/>
    </source>
</evidence>
<evidence type="ECO:0000313" key="3">
    <source>
        <dbReference type="Proteomes" id="UP001642409"/>
    </source>
</evidence>
<name>A0ABP1HMV0_9EUKA</name>
<organism evidence="2 3">
    <name type="scientific">Hexamita inflata</name>
    <dbReference type="NCBI Taxonomy" id="28002"/>
    <lineage>
        <taxon>Eukaryota</taxon>
        <taxon>Metamonada</taxon>
        <taxon>Diplomonadida</taxon>
        <taxon>Hexamitidae</taxon>
        <taxon>Hexamitinae</taxon>
        <taxon>Hexamita</taxon>
    </lineage>
</organism>
<sequence>MLTACEAGDSKIPIILIHGFDWDETAFDQLLINIQNDFPDRKVVAPKIMFRSFSSIFTGTSRYVRGVATAIRKAARGSQCIDLIGHSQGGLMARAYIQLYSGFHNNHYPEVRNFISLAGAQGGYFCDDQCSSFDSVLVDSFMSFFKKHQVAYSSFSQTRIMPGGYWRSISLQRSVPKAMKYFGSDKWRVHRPDFNIWTRKVHQAHQVLHLLLEYRRNAASGHVWELRDVRTGNGELPAYHEQPDIPQRQLRPENAVRRGQVEDLPS</sequence>
<dbReference type="EMBL" id="CAXDID020000034">
    <property type="protein sequence ID" value="CAL5995974.1"/>
    <property type="molecule type" value="Genomic_DNA"/>
</dbReference>
<reference evidence="2 3" key="1">
    <citation type="submission" date="2024-07" db="EMBL/GenBank/DDBJ databases">
        <authorList>
            <person name="Akdeniz Z."/>
        </authorList>
    </citation>
    <scope>NUCLEOTIDE SEQUENCE [LARGE SCALE GENOMIC DNA]</scope>
</reference>
<proteinExistence type="predicted"/>
<dbReference type="InterPro" id="IPR029058">
    <property type="entry name" value="AB_hydrolase_fold"/>
</dbReference>
<comment type="caution">
    <text evidence="2">The sequence shown here is derived from an EMBL/GenBank/DDBJ whole genome shotgun (WGS) entry which is preliminary data.</text>
</comment>
<feature type="compositionally biased region" description="Basic and acidic residues" evidence="1">
    <location>
        <begin position="250"/>
        <end position="266"/>
    </location>
</feature>
<dbReference type="Gene3D" id="3.40.50.1820">
    <property type="entry name" value="alpha/beta hydrolase"/>
    <property type="match status" value="1"/>
</dbReference>
<dbReference type="SUPFAM" id="SSF53474">
    <property type="entry name" value="alpha/beta-Hydrolases"/>
    <property type="match status" value="1"/>
</dbReference>
<evidence type="ECO:0000256" key="1">
    <source>
        <dbReference type="SAM" id="MobiDB-lite"/>
    </source>
</evidence>
<accession>A0ABP1HMV0</accession>
<dbReference type="Proteomes" id="UP001642409">
    <property type="component" value="Unassembled WGS sequence"/>
</dbReference>
<gene>
    <name evidence="2" type="ORF">HINF_LOCUS14426</name>
</gene>
<protein>
    <submittedName>
        <fullName evidence="2">Palmitoyl-protein_thioesterase</fullName>
    </submittedName>
</protein>
<feature type="region of interest" description="Disordered" evidence="1">
    <location>
        <begin position="246"/>
        <end position="266"/>
    </location>
</feature>
<keyword evidence="3" id="KW-1185">Reference proteome</keyword>